<reference evidence="1 2" key="1">
    <citation type="submission" date="2016-10" db="EMBL/GenBank/DDBJ databases">
        <authorList>
            <person name="Varghese N."/>
            <person name="Submissions S."/>
        </authorList>
    </citation>
    <scope>NUCLEOTIDE SEQUENCE [LARGE SCALE GENOMIC DNA]</scope>
    <source>
        <strain evidence="1 2">ATCC 19403</strain>
    </source>
</reference>
<dbReference type="Proteomes" id="UP000198970">
    <property type="component" value="Chromosome I"/>
</dbReference>
<protein>
    <submittedName>
        <fullName evidence="1">Uncharacterized protein</fullName>
    </submittedName>
</protein>
<name>A0ABY1C5B5_9FIRM</name>
<dbReference type="EMBL" id="LT630003">
    <property type="protein sequence ID" value="SET69070.1"/>
    <property type="molecule type" value="Genomic_DNA"/>
</dbReference>
<dbReference type="RefSeq" id="WP_242941367.1">
    <property type="nucleotide sequence ID" value="NZ_LT630003.1"/>
</dbReference>
<organism evidence="1 2">
    <name type="scientific">Lacrimispora sphenoides JCM 1415</name>
    <dbReference type="NCBI Taxonomy" id="1297793"/>
    <lineage>
        <taxon>Bacteria</taxon>
        <taxon>Bacillati</taxon>
        <taxon>Bacillota</taxon>
        <taxon>Clostridia</taxon>
        <taxon>Lachnospirales</taxon>
        <taxon>Lachnospiraceae</taxon>
        <taxon>Lacrimispora</taxon>
    </lineage>
</organism>
<accession>A0ABY1C5B5</accession>
<proteinExistence type="predicted"/>
<evidence type="ECO:0000313" key="2">
    <source>
        <dbReference type="Proteomes" id="UP000198970"/>
    </source>
</evidence>
<sequence length="493" mass="58422">MKDLISYIKGYSTRDFIYFFAEESISIFNNQVETPVKGLNCTKTYPLNAILHGFMRKKVDVMLSAWDVQSLAYLSILYANDYRKKTIQKDEVGTIVNMYRGYENEHSGSGHFKKAEITDIFKFIMGMTYEQFKYQNLAWTYQSFNRNYHMLIGSENINRKQIVDINKITKELFGLNVDEFLTAELIILWLCSKHPDPLSAPEQTYRKKHSSILTRENLQKVIGYYSVPYSEVRESQLKKQIFYRKPFVITKKTGETIAISFYLVQMLLADGLYWLVRDYYQENNWGLKFINAFGEMFEDYFEEIANLYLSREMWNKIPEQKKKSADYFIEVNDAYFLFELKSGLLGIGAKQQVPDVQRIDKFYNRNIREAYEQLKASEQAYEGQKPVIKVFLLYENMTNTQIIMSSIPEIFVEDRRCYIMSIDDLEMMLATYKNDRNKFDRIVRALADNINSNIHYKSVLKVLNDYEAIGNMHFIDERDYYKKIMERLEGELK</sequence>
<gene>
    <name evidence="1" type="ORF">SAMN02745906_1147</name>
</gene>
<keyword evidence="2" id="KW-1185">Reference proteome</keyword>
<evidence type="ECO:0000313" key="1">
    <source>
        <dbReference type="EMBL" id="SET69070.1"/>
    </source>
</evidence>